<keyword evidence="1" id="KW-0472">Membrane</keyword>
<dbReference type="EMBL" id="DTFI01000176">
    <property type="protein sequence ID" value="HGI44033.1"/>
    <property type="molecule type" value="Genomic_DNA"/>
</dbReference>
<evidence type="ECO:0000313" key="2">
    <source>
        <dbReference type="EMBL" id="HGI44033.1"/>
    </source>
</evidence>
<organism evidence="2">
    <name type="scientific">Thermofilum pendens</name>
    <dbReference type="NCBI Taxonomy" id="2269"/>
    <lineage>
        <taxon>Archaea</taxon>
        <taxon>Thermoproteota</taxon>
        <taxon>Thermoprotei</taxon>
        <taxon>Thermofilales</taxon>
        <taxon>Thermofilaceae</taxon>
        <taxon>Thermofilum</taxon>
    </lineage>
</organism>
<protein>
    <submittedName>
        <fullName evidence="2">Uncharacterized protein</fullName>
    </submittedName>
</protein>
<proteinExistence type="predicted"/>
<evidence type="ECO:0000256" key="1">
    <source>
        <dbReference type="SAM" id="Phobius"/>
    </source>
</evidence>
<gene>
    <name evidence="2" type="ORF">ENV17_06595</name>
</gene>
<keyword evidence="1" id="KW-1133">Transmembrane helix</keyword>
<name>A0A7C4BA56_THEPE</name>
<accession>A0A7C4BA56</accession>
<keyword evidence="1" id="KW-0812">Transmembrane</keyword>
<feature type="transmembrane region" description="Helical" evidence="1">
    <location>
        <begin position="12"/>
        <end position="33"/>
    </location>
</feature>
<comment type="caution">
    <text evidence="2">The sequence shown here is derived from an EMBL/GenBank/DDBJ whole genome shotgun (WGS) entry which is preliminary data.</text>
</comment>
<reference evidence="2" key="1">
    <citation type="journal article" date="2020" name="mSystems">
        <title>Genome- and Community-Level Interaction Insights into Carbon Utilization and Element Cycling Functions of Hydrothermarchaeota in Hydrothermal Sediment.</title>
        <authorList>
            <person name="Zhou Z."/>
            <person name="Liu Y."/>
            <person name="Xu W."/>
            <person name="Pan J."/>
            <person name="Luo Z.H."/>
            <person name="Li M."/>
        </authorList>
    </citation>
    <scope>NUCLEOTIDE SEQUENCE [LARGE SCALE GENOMIC DNA]</scope>
    <source>
        <strain evidence="2">SpSt-735</strain>
    </source>
</reference>
<dbReference type="AlphaFoldDB" id="A0A7C4BA56"/>
<sequence length="270" mass="28917">MRRRGISTALGTVFFIVVASILLALMLRVYYGFVASISEAASQRAEQLFEGEPSVALECTDLVESTPTAEPLVYSSYSWEEGTLVVSCLDTSEGAPSIDFPVPRGGYACLVRISVGGALGSLGNFTLSVNNTAFVEVYERGGGGAWYLVAKLYPGVHNPVNLSFSGEVHVLAYNFDRSAPLRLNISNLKGYSVALAPRARVKVENTGHAPLEVFSVVVQNSTHTFTVDGHVILAPGETHVFELGSPLAPSEYVVRVVSRLRSYVVRVAGG</sequence>